<keyword evidence="1" id="KW-0732">Signal</keyword>
<evidence type="ECO:0000259" key="3">
    <source>
        <dbReference type="Pfam" id="PF12849"/>
    </source>
</evidence>
<feature type="domain" description="PBP" evidence="3">
    <location>
        <begin position="38"/>
        <end position="271"/>
    </location>
</feature>
<dbReference type="CDD" id="cd13653">
    <property type="entry name" value="PBP2_phosphate_like_1"/>
    <property type="match status" value="1"/>
</dbReference>
<dbReference type="RefSeq" id="WP_316966257.1">
    <property type="nucleotide sequence ID" value="NZ_JARFPK010000013.1"/>
</dbReference>
<keyword evidence="2" id="KW-0812">Transmembrane</keyword>
<evidence type="ECO:0000313" key="4">
    <source>
        <dbReference type="EMBL" id="MDF0590471.1"/>
    </source>
</evidence>
<organism evidence="4 5">
    <name type="scientific">Candidatus Methanocrinis natronophilus</name>
    <dbReference type="NCBI Taxonomy" id="3033396"/>
    <lineage>
        <taxon>Archaea</taxon>
        <taxon>Methanobacteriati</taxon>
        <taxon>Methanobacteriota</taxon>
        <taxon>Stenosarchaea group</taxon>
        <taxon>Methanomicrobia</taxon>
        <taxon>Methanotrichales</taxon>
        <taxon>Methanotrichaceae</taxon>
        <taxon>Methanocrinis</taxon>
    </lineage>
</organism>
<dbReference type="PANTHER" id="PTHR30570">
    <property type="entry name" value="PERIPLASMIC PHOSPHATE BINDING COMPONENT OF PHOSPHATE ABC TRANSPORTER"/>
    <property type="match status" value="1"/>
</dbReference>
<keyword evidence="5" id="KW-1185">Reference proteome</keyword>
<dbReference type="Proteomes" id="UP001220010">
    <property type="component" value="Unassembled WGS sequence"/>
</dbReference>
<dbReference type="InterPro" id="IPR050811">
    <property type="entry name" value="Phosphate_ABC_transporter"/>
</dbReference>
<evidence type="ECO:0000256" key="1">
    <source>
        <dbReference type="ARBA" id="ARBA00022729"/>
    </source>
</evidence>
<gene>
    <name evidence="4" type="ORF">P0O15_04685</name>
</gene>
<dbReference type="Pfam" id="PF12849">
    <property type="entry name" value="PBP_like_2"/>
    <property type="match status" value="1"/>
</dbReference>
<keyword evidence="2" id="KW-1133">Transmembrane helix</keyword>
<dbReference type="PANTHER" id="PTHR30570:SF1">
    <property type="entry name" value="PHOSPHATE-BINDING PROTEIN PSTS"/>
    <property type="match status" value="1"/>
</dbReference>
<sequence>MARPESVMTWAVVMIFVSAAAALYLLGGVDLFHRDPSKETASILLVGGSTTVLPFAEACAQEFNIGERGVTVKVAGGGTDAGIDLLKAGGIDIAMASRRVGDFEMELLGYHLEEHPIALDAVSIVVSRPIWDAGIDDLSHEQLSAIYRGVISNWKELGGPDRGIVALSRSPGSGTGEIFSEKVATPGVSVYMGTSEEVGRYVAESDRAIGYLGLSLAYDDDLGIVAYEGTVPSAETVRDGSYPLARTLYMYTRGEPDEGERAYLEFVMGEEGQAIAERWGFLPIST</sequence>
<reference evidence="4 5" key="1">
    <citation type="submission" date="2023-03" db="EMBL/GenBank/DDBJ databases">
        <title>WGS of Methanotrichaceae archaeon Mx.</title>
        <authorList>
            <person name="Sorokin D.Y."/>
            <person name="Merkel A.Y."/>
        </authorList>
    </citation>
    <scope>NUCLEOTIDE SEQUENCE [LARGE SCALE GENOMIC DNA]</scope>
    <source>
        <strain evidence="4 5">Mx</strain>
    </source>
</reference>
<name>A0ABT5X724_9EURY</name>
<dbReference type="InterPro" id="IPR024370">
    <property type="entry name" value="PBP_domain"/>
</dbReference>
<feature type="transmembrane region" description="Helical" evidence="2">
    <location>
        <begin position="7"/>
        <end position="27"/>
    </location>
</feature>
<evidence type="ECO:0000256" key="2">
    <source>
        <dbReference type="SAM" id="Phobius"/>
    </source>
</evidence>
<comment type="caution">
    <text evidence="4">The sequence shown here is derived from an EMBL/GenBank/DDBJ whole genome shotgun (WGS) entry which is preliminary data.</text>
</comment>
<dbReference type="Gene3D" id="3.40.190.10">
    <property type="entry name" value="Periplasmic binding protein-like II"/>
    <property type="match status" value="2"/>
</dbReference>
<evidence type="ECO:0000313" key="5">
    <source>
        <dbReference type="Proteomes" id="UP001220010"/>
    </source>
</evidence>
<keyword evidence="2" id="KW-0472">Membrane</keyword>
<dbReference type="SUPFAM" id="SSF53850">
    <property type="entry name" value="Periplasmic binding protein-like II"/>
    <property type="match status" value="1"/>
</dbReference>
<accession>A0ABT5X724</accession>
<protein>
    <submittedName>
        <fullName evidence="4">Phosphate ABC transporter substrate-binding protein</fullName>
    </submittedName>
</protein>
<dbReference type="EMBL" id="JARFPK010000013">
    <property type="protein sequence ID" value="MDF0590471.1"/>
    <property type="molecule type" value="Genomic_DNA"/>
</dbReference>
<proteinExistence type="predicted"/>